<keyword evidence="3" id="KW-1185">Reference proteome</keyword>
<accession>A0A2J7ZG13</accession>
<dbReference type="Proteomes" id="UP000236333">
    <property type="component" value="Unassembled WGS sequence"/>
</dbReference>
<dbReference type="InterPro" id="IPR002921">
    <property type="entry name" value="Fungal_lipase-type"/>
</dbReference>
<evidence type="ECO:0000313" key="3">
    <source>
        <dbReference type="Proteomes" id="UP000236333"/>
    </source>
</evidence>
<dbReference type="InterPro" id="IPR029058">
    <property type="entry name" value="AB_hydrolase_fold"/>
</dbReference>
<name>A0A2J7ZG13_9CHLO</name>
<dbReference type="AlphaFoldDB" id="A0A2J7ZG13"/>
<dbReference type="Gene3D" id="3.40.50.1820">
    <property type="entry name" value="alpha/beta hydrolase"/>
    <property type="match status" value="1"/>
</dbReference>
<evidence type="ECO:0000313" key="2">
    <source>
        <dbReference type="EMBL" id="PNG99177.1"/>
    </source>
</evidence>
<reference evidence="2 3" key="1">
    <citation type="journal article" date="2017" name="Mol. Biol. Evol.">
        <title>The 4-celled Tetrabaena socialis nuclear genome reveals the essential components for genetic control of cell number at the origin of multicellularity in the volvocine lineage.</title>
        <authorList>
            <person name="Featherston J."/>
            <person name="Arakaki Y."/>
            <person name="Hanschen E.R."/>
            <person name="Ferris P.J."/>
            <person name="Michod R.E."/>
            <person name="Olson B.J.S.C."/>
            <person name="Nozaki H."/>
            <person name="Durand P.M."/>
        </authorList>
    </citation>
    <scope>NUCLEOTIDE SEQUENCE [LARGE SCALE GENOMIC DNA]</scope>
    <source>
        <strain evidence="2 3">NIES-571</strain>
    </source>
</reference>
<dbReference type="PANTHER" id="PTHR47759:SF2">
    <property type="entry name" value="TRIGLYCERIDE LIPASE"/>
    <property type="match status" value="1"/>
</dbReference>
<feature type="non-terminal residue" evidence="2">
    <location>
        <position position="126"/>
    </location>
</feature>
<organism evidence="2 3">
    <name type="scientific">Tetrabaena socialis</name>
    <dbReference type="NCBI Taxonomy" id="47790"/>
    <lineage>
        <taxon>Eukaryota</taxon>
        <taxon>Viridiplantae</taxon>
        <taxon>Chlorophyta</taxon>
        <taxon>core chlorophytes</taxon>
        <taxon>Chlorophyceae</taxon>
        <taxon>CS clade</taxon>
        <taxon>Chlamydomonadales</taxon>
        <taxon>Tetrabaenaceae</taxon>
        <taxon>Tetrabaena</taxon>
    </lineage>
</organism>
<dbReference type="PANTHER" id="PTHR47759">
    <property type="entry name" value="OS04G0509100 PROTEIN"/>
    <property type="match status" value="1"/>
</dbReference>
<dbReference type="CDD" id="cd00519">
    <property type="entry name" value="Lipase_3"/>
    <property type="match status" value="1"/>
</dbReference>
<proteinExistence type="predicted"/>
<feature type="domain" description="Fungal lipase-type" evidence="1">
    <location>
        <begin position="56"/>
        <end position="126"/>
    </location>
</feature>
<dbReference type="Pfam" id="PF01764">
    <property type="entry name" value="Lipase_3"/>
    <property type="match status" value="1"/>
</dbReference>
<dbReference type="OrthoDB" id="430884at2759"/>
<protein>
    <submittedName>
        <fullName evidence="2">Lipase</fullName>
    </submittedName>
</protein>
<gene>
    <name evidence="2" type="ORF">TSOC_015051</name>
</gene>
<dbReference type="SUPFAM" id="SSF53474">
    <property type="entry name" value="alpha/beta-Hydrolases"/>
    <property type="match status" value="1"/>
</dbReference>
<sequence length="126" mass="14030">KWKDITTDIRLSLTPRLKPLDDSADAPLSARKNSVKQSFYMLLDAMTVPAPEMMPWRVLVTGHSLGGALATLAVHDLAKRMPTHAQQAISLYSYGAPRVGNEPFVGEFDRLVRNTWRVTNTNDIVP</sequence>
<evidence type="ECO:0000259" key="1">
    <source>
        <dbReference type="Pfam" id="PF01764"/>
    </source>
</evidence>
<dbReference type="GO" id="GO:0006629">
    <property type="term" value="P:lipid metabolic process"/>
    <property type="evidence" value="ECO:0007669"/>
    <property type="project" value="InterPro"/>
</dbReference>
<dbReference type="EMBL" id="PGGS01003807">
    <property type="protein sequence ID" value="PNG99177.1"/>
    <property type="molecule type" value="Genomic_DNA"/>
</dbReference>
<feature type="non-terminal residue" evidence="2">
    <location>
        <position position="1"/>
    </location>
</feature>
<comment type="caution">
    <text evidence="2">The sequence shown here is derived from an EMBL/GenBank/DDBJ whole genome shotgun (WGS) entry which is preliminary data.</text>
</comment>